<feature type="compositionally biased region" description="Low complexity" evidence="3">
    <location>
        <begin position="144"/>
        <end position="160"/>
    </location>
</feature>
<keyword evidence="6" id="KW-1185">Reference proteome</keyword>
<accession>A0ABR4B7R6</accession>
<feature type="domain" description="HTH CENPB-type" evidence="4">
    <location>
        <begin position="215"/>
        <end position="289"/>
    </location>
</feature>
<dbReference type="InterPro" id="IPR006600">
    <property type="entry name" value="HTH_CenpB_DNA-bd_dom"/>
</dbReference>
<dbReference type="PANTHER" id="PTHR19303">
    <property type="entry name" value="TRANSPOSON"/>
    <property type="match status" value="1"/>
</dbReference>
<gene>
    <name evidence="5" type="ORF">ABVK25_005818</name>
</gene>
<dbReference type="InterPro" id="IPR050863">
    <property type="entry name" value="CenT-Element_Derived"/>
</dbReference>
<dbReference type="InterPro" id="IPR009057">
    <property type="entry name" value="Homeodomain-like_sf"/>
</dbReference>
<dbReference type="Gene3D" id="1.10.10.60">
    <property type="entry name" value="Homeodomain-like"/>
    <property type="match status" value="2"/>
</dbReference>
<sequence length="509" mass="56174">MLVPYENDGYWLPKYVRVVSKFCNIMHEAFVDIKMEQNYGLHHDGDFGGAHLVDVDGHHSPHQDPQHEYEDFGFPTSTNAQMDPIYSRPMQSSFSSPQPLHPLVTMPQWPSQITNPSENSPPAVVPLHRPILPLSKTMPLPTISTSVAPSKSHSSSTSRRTLTDSDRRRMCEYHNDNPNVKQTEIGAMFGVERSTVSKVLRNKEKYLLPEEGSRSPIRRSKSKFPDIERTLSQWAKNRLSQRLPLDDNTIKDQARIFATTGGSTECHNQVNDPAWLETFKQKNHLPGAKPSEIKDERDQSSSGSQTPSGISPVGWDGLPINSLSKDEKNQSPDSYMDSSGYDHTHSQSTASLGSCFSDLSSFATSDFRSPTSPFFSPMSSCGPSPSLPAQKMARLPPLAPASSLRRRQTVPLIGCESSPDSATSKQLPHALASSSLESPQEEMEVSPLSATDNSSLHHSRPSTTPLTNPSPSQQWHHPPPLASAPISAPTPVPASLPPRPHRRTKLELH</sequence>
<protein>
    <recommendedName>
        <fullName evidence="4">HTH CENPB-type domain-containing protein</fullName>
    </recommendedName>
</protein>
<feature type="compositionally biased region" description="Low complexity" evidence="3">
    <location>
        <begin position="300"/>
        <end position="312"/>
    </location>
</feature>
<keyword evidence="2" id="KW-0539">Nucleus</keyword>
<evidence type="ECO:0000256" key="2">
    <source>
        <dbReference type="ARBA" id="ARBA00023242"/>
    </source>
</evidence>
<comment type="caution">
    <text evidence="5">The sequence shown here is derived from an EMBL/GenBank/DDBJ whole genome shotgun (WGS) entry which is preliminary data.</text>
</comment>
<dbReference type="InterPro" id="IPR007889">
    <property type="entry name" value="HTH_Psq"/>
</dbReference>
<dbReference type="EMBL" id="JBHFEH010000018">
    <property type="protein sequence ID" value="KAL2053889.1"/>
    <property type="molecule type" value="Genomic_DNA"/>
</dbReference>
<organism evidence="5 6">
    <name type="scientific">Lepraria finkii</name>
    <dbReference type="NCBI Taxonomy" id="1340010"/>
    <lineage>
        <taxon>Eukaryota</taxon>
        <taxon>Fungi</taxon>
        <taxon>Dikarya</taxon>
        <taxon>Ascomycota</taxon>
        <taxon>Pezizomycotina</taxon>
        <taxon>Lecanoromycetes</taxon>
        <taxon>OSLEUM clade</taxon>
        <taxon>Lecanoromycetidae</taxon>
        <taxon>Lecanorales</taxon>
        <taxon>Lecanorineae</taxon>
        <taxon>Stereocaulaceae</taxon>
        <taxon>Lepraria</taxon>
    </lineage>
</organism>
<feature type="compositionally biased region" description="Pro residues" evidence="3">
    <location>
        <begin position="477"/>
        <end position="498"/>
    </location>
</feature>
<feature type="compositionally biased region" description="Polar residues" evidence="3">
    <location>
        <begin position="418"/>
        <end position="438"/>
    </location>
</feature>
<feature type="region of interest" description="Disordered" evidence="3">
    <location>
        <begin position="285"/>
        <end position="347"/>
    </location>
</feature>
<dbReference type="Pfam" id="PF04218">
    <property type="entry name" value="CENP-B_N"/>
    <property type="match status" value="1"/>
</dbReference>
<feature type="compositionally biased region" description="Low complexity" evidence="3">
    <location>
        <begin position="461"/>
        <end position="476"/>
    </location>
</feature>
<dbReference type="SUPFAM" id="SSF46689">
    <property type="entry name" value="Homeodomain-like"/>
    <property type="match status" value="2"/>
</dbReference>
<keyword evidence="1" id="KW-0238">DNA-binding</keyword>
<evidence type="ECO:0000259" key="4">
    <source>
        <dbReference type="PROSITE" id="PS51253"/>
    </source>
</evidence>
<dbReference type="Proteomes" id="UP001590951">
    <property type="component" value="Unassembled WGS sequence"/>
</dbReference>
<dbReference type="PROSITE" id="PS51253">
    <property type="entry name" value="HTH_CENPB"/>
    <property type="match status" value="1"/>
</dbReference>
<evidence type="ECO:0000313" key="5">
    <source>
        <dbReference type="EMBL" id="KAL2053889.1"/>
    </source>
</evidence>
<evidence type="ECO:0000313" key="6">
    <source>
        <dbReference type="Proteomes" id="UP001590951"/>
    </source>
</evidence>
<name>A0ABR4B7R6_9LECA</name>
<reference evidence="5 6" key="1">
    <citation type="submission" date="2024-09" db="EMBL/GenBank/DDBJ databases">
        <title>Rethinking Asexuality: The Enigmatic Case of Functional Sexual Genes in Lepraria (Stereocaulaceae).</title>
        <authorList>
            <person name="Doellman M."/>
            <person name="Sun Y."/>
            <person name="Barcenas-Pena A."/>
            <person name="Lumbsch H.T."/>
            <person name="Grewe F."/>
        </authorList>
    </citation>
    <scope>NUCLEOTIDE SEQUENCE [LARGE SCALE GENOMIC DNA]</scope>
    <source>
        <strain evidence="5 6">Grewe 0041</strain>
    </source>
</reference>
<evidence type="ECO:0000256" key="3">
    <source>
        <dbReference type="SAM" id="MobiDB-lite"/>
    </source>
</evidence>
<feature type="compositionally biased region" description="Basic residues" evidence="3">
    <location>
        <begin position="499"/>
        <end position="509"/>
    </location>
</feature>
<proteinExistence type="predicted"/>
<feature type="region of interest" description="Disordered" evidence="3">
    <location>
        <begin position="374"/>
        <end position="509"/>
    </location>
</feature>
<feature type="region of interest" description="Disordered" evidence="3">
    <location>
        <begin position="140"/>
        <end position="164"/>
    </location>
</feature>
<evidence type="ECO:0000256" key="1">
    <source>
        <dbReference type="ARBA" id="ARBA00023125"/>
    </source>
</evidence>
<dbReference type="Pfam" id="PF03221">
    <property type="entry name" value="HTH_Tnp_Tc5"/>
    <property type="match status" value="1"/>
</dbReference>
<dbReference type="PANTHER" id="PTHR19303:SF70">
    <property type="entry name" value="HTH CENPB-TYPE DOMAIN-CONTAINING PROTEIN"/>
    <property type="match status" value="1"/>
</dbReference>